<comment type="caution">
    <text evidence="1">The sequence shown here is derived from an EMBL/GenBank/DDBJ whole genome shotgun (WGS) entry which is preliminary data.</text>
</comment>
<keyword evidence="2" id="KW-1185">Reference proteome</keyword>
<evidence type="ECO:0000313" key="2">
    <source>
        <dbReference type="Proteomes" id="UP001163603"/>
    </source>
</evidence>
<sequence length="47" mass="5338">MHIIAATNFSIAAALCLMVASLVSESVLTDTFLRKPNRWLLWCLNRF</sequence>
<reference evidence="2" key="1">
    <citation type="journal article" date="2023" name="G3 (Bethesda)">
        <title>Genome assembly and association tests identify interacting loci associated with vigor, precocity, and sex in interspecific pistachio rootstocks.</title>
        <authorList>
            <person name="Palmer W."/>
            <person name="Jacygrad E."/>
            <person name="Sagayaradj S."/>
            <person name="Cavanaugh K."/>
            <person name="Han R."/>
            <person name="Bertier L."/>
            <person name="Beede B."/>
            <person name="Kafkas S."/>
            <person name="Golino D."/>
            <person name="Preece J."/>
            <person name="Michelmore R."/>
        </authorList>
    </citation>
    <scope>NUCLEOTIDE SEQUENCE [LARGE SCALE GENOMIC DNA]</scope>
</reference>
<proteinExistence type="predicted"/>
<accession>A0ACC0XRF9</accession>
<evidence type="ECO:0000313" key="1">
    <source>
        <dbReference type="EMBL" id="KAJ0020991.1"/>
    </source>
</evidence>
<dbReference type="Proteomes" id="UP001163603">
    <property type="component" value="Chromosome 11"/>
</dbReference>
<gene>
    <name evidence="1" type="ORF">Pint_32623</name>
</gene>
<organism evidence="1 2">
    <name type="scientific">Pistacia integerrima</name>
    <dbReference type="NCBI Taxonomy" id="434235"/>
    <lineage>
        <taxon>Eukaryota</taxon>
        <taxon>Viridiplantae</taxon>
        <taxon>Streptophyta</taxon>
        <taxon>Embryophyta</taxon>
        <taxon>Tracheophyta</taxon>
        <taxon>Spermatophyta</taxon>
        <taxon>Magnoliopsida</taxon>
        <taxon>eudicotyledons</taxon>
        <taxon>Gunneridae</taxon>
        <taxon>Pentapetalae</taxon>
        <taxon>rosids</taxon>
        <taxon>malvids</taxon>
        <taxon>Sapindales</taxon>
        <taxon>Anacardiaceae</taxon>
        <taxon>Pistacia</taxon>
    </lineage>
</organism>
<name>A0ACC0XRF9_9ROSI</name>
<dbReference type="EMBL" id="CM047746">
    <property type="protein sequence ID" value="KAJ0020991.1"/>
    <property type="molecule type" value="Genomic_DNA"/>
</dbReference>
<protein>
    <submittedName>
        <fullName evidence="1">Uncharacterized protein</fullName>
    </submittedName>
</protein>